<keyword evidence="7" id="KW-0677">Repeat</keyword>
<dbReference type="InterPro" id="IPR050179">
    <property type="entry name" value="Trans_hexapeptide_repeat"/>
</dbReference>
<evidence type="ECO:0000256" key="4">
    <source>
        <dbReference type="ARBA" id="ARBA00022516"/>
    </source>
</evidence>
<evidence type="ECO:0000256" key="7">
    <source>
        <dbReference type="ARBA" id="ARBA00022737"/>
    </source>
</evidence>
<dbReference type="RefSeq" id="WP_369286430.1">
    <property type="nucleotide sequence ID" value="NZ_JBFTEG010000003.1"/>
</dbReference>
<keyword evidence="10 12" id="KW-0012">Acyltransferase</keyword>
<accession>A0ABV3YSA1</accession>
<comment type="caution">
    <text evidence="12">The sequence shown here is derived from an EMBL/GenBank/DDBJ whole genome shotgun (WGS) entry which is preliminary data.</text>
</comment>
<dbReference type="InterPro" id="IPR001451">
    <property type="entry name" value="Hexapep"/>
</dbReference>
<reference evidence="12 13" key="1">
    <citation type="submission" date="2024-07" db="EMBL/GenBank/DDBJ databases">
        <authorList>
            <person name="Li M."/>
        </authorList>
    </citation>
    <scope>NUCLEOTIDE SEQUENCE [LARGE SCALE GENOMIC DNA]</scope>
    <source>
        <strain evidence="12 13">25A3E</strain>
    </source>
</reference>
<comment type="catalytic activity">
    <reaction evidence="11">
        <text>chloramphenicol + acetyl-CoA = chloramphenicol 3-acetate + CoA</text>
        <dbReference type="Rhea" id="RHEA:18421"/>
        <dbReference type="ChEBI" id="CHEBI:16730"/>
        <dbReference type="ChEBI" id="CHEBI:17698"/>
        <dbReference type="ChEBI" id="CHEBI:57287"/>
        <dbReference type="ChEBI" id="CHEBI:57288"/>
        <dbReference type="EC" id="2.3.1.28"/>
    </reaction>
</comment>
<proteinExistence type="inferred from homology"/>
<evidence type="ECO:0000256" key="9">
    <source>
        <dbReference type="ARBA" id="ARBA00023251"/>
    </source>
</evidence>
<keyword evidence="5" id="KW-0441">Lipid A biosynthesis</keyword>
<name>A0ABV3YSA1_9PSED</name>
<dbReference type="InterPro" id="IPR018357">
    <property type="entry name" value="Hexapep_transf_CS"/>
</dbReference>
<evidence type="ECO:0000256" key="3">
    <source>
        <dbReference type="ARBA" id="ARBA00020291"/>
    </source>
</evidence>
<dbReference type="PANTHER" id="PTHR43300:SF12">
    <property type="entry name" value="CHLORAMPHENICOL ACETYLTRANSFERASE"/>
    <property type="match status" value="1"/>
</dbReference>
<dbReference type="GO" id="GO:0016746">
    <property type="term" value="F:acyltransferase activity"/>
    <property type="evidence" value="ECO:0007669"/>
    <property type="project" value="UniProtKB-KW"/>
</dbReference>
<dbReference type="SUPFAM" id="SSF51161">
    <property type="entry name" value="Trimeric LpxA-like enzymes"/>
    <property type="match status" value="1"/>
</dbReference>
<dbReference type="PROSITE" id="PS00101">
    <property type="entry name" value="HEXAPEP_TRANSFERASES"/>
    <property type="match status" value="1"/>
</dbReference>
<dbReference type="InterPro" id="IPR011004">
    <property type="entry name" value="Trimer_LpxA-like_sf"/>
</dbReference>
<evidence type="ECO:0000256" key="11">
    <source>
        <dbReference type="ARBA" id="ARBA00047633"/>
    </source>
</evidence>
<protein>
    <recommendedName>
        <fullName evidence="3">Chloramphenicol acetyltransferase</fullName>
        <ecNumber evidence="2">2.3.1.28</ecNumber>
    </recommendedName>
</protein>
<evidence type="ECO:0000256" key="6">
    <source>
        <dbReference type="ARBA" id="ARBA00022679"/>
    </source>
</evidence>
<evidence type="ECO:0000256" key="2">
    <source>
        <dbReference type="ARBA" id="ARBA00013235"/>
    </source>
</evidence>
<keyword evidence="4" id="KW-0444">Lipid biosynthesis</keyword>
<evidence type="ECO:0000313" key="13">
    <source>
        <dbReference type="Proteomes" id="UP001560296"/>
    </source>
</evidence>
<evidence type="ECO:0000256" key="10">
    <source>
        <dbReference type="ARBA" id="ARBA00023315"/>
    </source>
</evidence>
<dbReference type="PANTHER" id="PTHR43300">
    <property type="entry name" value="ACETYLTRANSFERASE"/>
    <property type="match status" value="1"/>
</dbReference>
<keyword evidence="13" id="KW-1185">Reference proteome</keyword>
<sequence length="231" mass="25301">MKIILGAYWRRWLKRHGCKFGKGPASVCRGARIFLEPRVSVADVEIESKNLNIGHSTYIRDGGTLAQVDAIGRYCSIGKNVYIGLARDLHPIHWVTTHPVAEAGGMAKHHAVSANVSIGHDVWIGRDVLIMAGVKIGTGAVVAAGSVVVRDVSPYSIVGGNPARTIKQRFSDDLIERLLASGWWDIDYDALVSLPMNDPDHFLDLVKGVRSSRGEYARIEITRTSCRYVGL</sequence>
<comment type="similarity">
    <text evidence="1">Belongs to the transferase hexapeptide repeat family.</text>
</comment>
<gene>
    <name evidence="12" type="ORF">AB5S05_05210</name>
</gene>
<evidence type="ECO:0000313" key="12">
    <source>
        <dbReference type="EMBL" id="MEX6501455.1"/>
    </source>
</evidence>
<dbReference type="EC" id="2.3.1.28" evidence="2"/>
<keyword evidence="9" id="KW-0046">Antibiotic resistance</keyword>
<dbReference type="Proteomes" id="UP001560296">
    <property type="component" value="Unassembled WGS sequence"/>
</dbReference>
<keyword evidence="8" id="KW-0443">Lipid metabolism</keyword>
<organism evidence="12 13">
    <name type="scientific">Pseudomonas zhanjiangensis</name>
    <dbReference type="NCBI Taxonomy" id="3239015"/>
    <lineage>
        <taxon>Bacteria</taxon>
        <taxon>Pseudomonadati</taxon>
        <taxon>Pseudomonadota</taxon>
        <taxon>Gammaproteobacteria</taxon>
        <taxon>Pseudomonadales</taxon>
        <taxon>Pseudomonadaceae</taxon>
        <taxon>Pseudomonas</taxon>
    </lineage>
</organism>
<dbReference type="Pfam" id="PF00132">
    <property type="entry name" value="Hexapep"/>
    <property type="match status" value="1"/>
</dbReference>
<dbReference type="EMBL" id="JBFTEG010000003">
    <property type="protein sequence ID" value="MEX6501455.1"/>
    <property type="molecule type" value="Genomic_DNA"/>
</dbReference>
<evidence type="ECO:0000256" key="5">
    <source>
        <dbReference type="ARBA" id="ARBA00022556"/>
    </source>
</evidence>
<evidence type="ECO:0000256" key="1">
    <source>
        <dbReference type="ARBA" id="ARBA00007274"/>
    </source>
</evidence>
<dbReference type="Gene3D" id="2.160.10.10">
    <property type="entry name" value="Hexapeptide repeat proteins"/>
    <property type="match status" value="1"/>
</dbReference>
<dbReference type="CDD" id="cd03349">
    <property type="entry name" value="LbH_XAT"/>
    <property type="match status" value="1"/>
</dbReference>
<keyword evidence="6 12" id="KW-0808">Transferase</keyword>
<evidence type="ECO:0000256" key="8">
    <source>
        <dbReference type="ARBA" id="ARBA00023098"/>
    </source>
</evidence>